<evidence type="ECO:0000313" key="2">
    <source>
        <dbReference type="Proteomes" id="UP001152803"/>
    </source>
</evidence>
<sequence length="141" mass="16460">MEGCLNGISFIKDINVNIKLKKRYFPILMRTPESSWSPGSQNPCLTLPEMIRVQLEMRSEKTNVWDFLKARKRGERRRNLEQQNALAPSNVCLKPRQLQTWQTGRGGSTAPGKDGRPGSIFWVWSKEKKMRRKIRDWNESL</sequence>
<name>A0A9Q1DK94_CONCO</name>
<dbReference type="Proteomes" id="UP001152803">
    <property type="component" value="Unassembled WGS sequence"/>
</dbReference>
<evidence type="ECO:0000313" key="1">
    <source>
        <dbReference type="EMBL" id="KAJ8274082.1"/>
    </source>
</evidence>
<protein>
    <submittedName>
        <fullName evidence="1">Uncharacterized protein</fullName>
    </submittedName>
</protein>
<reference evidence="1" key="1">
    <citation type="journal article" date="2023" name="Science">
        <title>Genome structures resolve the early diversification of teleost fishes.</title>
        <authorList>
            <person name="Parey E."/>
            <person name="Louis A."/>
            <person name="Montfort J."/>
            <person name="Bouchez O."/>
            <person name="Roques C."/>
            <person name="Iampietro C."/>
            <person name="Lluch J."/>
            <person name="Castinel A."/>
            <person name="Donnadieu C."/>
            <person name="Desvignes T."/>
            <person name="Floi Bucao C."/>
            <person name="Jouanno E."/>
            <person name="Wen M."/>
            <person name="Mejri S."/>
            <person name="Dirks R."/>
            <person name="Jansen H."/>
            <person name="Henkel C."/>
            <person name="Chen W.J."/>
            <person name="Zahm M."/>
            <person name="Cabau C."/>
            <person name="Klopp C."/>
            <person name="Thompson A.W."/>
            <person name="Robinson-Rechavi M."/>
            <person name="Braasch I."/>
            <person name="Lecointre G."/>
            <person name="Bobe J."/>
            <person name="Postlethwait J.H."/>
            <person name="Berthelot C."/>
            <person name="Roest Crollius H."/>
            <person name="Guiguen Y."/>
        </authorList>
    </citation>
    <scope>NUCLEOTIDE SEQUENCE</scope>
    <source>
        <strain evidence="1">Concon-B</strain>
    </source>
</reference>
<proteinExistence type="predicted"/>
<dbReference type="EMBL" id="JAFJMO010000006">
    <property type="protein sequence ID" value="KAJ8274082.1"/>
    <property type="molecule type" value="Genomic_DNA"/>
</dbReference>
<dbReference type="AlphaFoldDB" id="A0A9Q1DK94"/>
<accession>A0A9Q1DK94</accession>
<comment type="caution">
    <text evidence="1">The sequence shown here is derived from an EMBL/GenBank/DDBJ whole genome shotgun (WGS) entry which is preliminary data.</text>
</comment>
<organism evidence="1 2">
    <name type="scientific">Conger conger</name>
    <name type="common">Conger eel</name>
    <name type="synonym">Muraena conger</name>
    <dbReference type="NCBI Taxonomy" id="82655"/>
    <lineage>
        <taxon>Eukaryota</taxon>
        <taxon>Metazoa</taxon>
        <taxon>Chordata</taxon>
        <taxon>Craniata</taxon>
        <taxon>Vertebrata</taxon>
        <taxon>Euteleostomi</taxon>
        <taxon>Actinopterygii</taxon>
        <taxon>Neopterygii</taxon>
        <taxon>Teleostei</taxon>
        <taxon>Anguilliformes</taxon>
        <taxon>Congridae</taxon>
        <taxon>Conger</taxon>
    </lineage>
</organism>
<gene>
    <name evidence="1" type="ORF">COCON_G00087070</name>
</gene>
<keyword evidence="2" id="KW-1185">Reference proteome</keyword>